<proteinExistence type="predicted"/>
<dbReference type="OrthoDB" id="3680308at2"/>
<organism evidence="1 2">
    <name type="scientific">Streptomyces venezuelae</name>
    <dbReference type="NCBI Taxonomy" id="54571"/>
    <lineage>
        <taxon>Bacteria</taxon>
        <taxon>Bacillati</taxon>
        <taxon>Actinomycetota</taxon>
        <taxon>Actinomycetes</taxon>
        <taxon>Kitasatosporales</taxon>
        <taxon>Streptomycetaceae</taxon>
        <taxon>Streptomyces</taxon>
    </lineage>
</organism>
<protein>
    <recommendedName>
        <fullName evidence="3">Aminoglycoside phosphotransferase domain-containing protein</fullName>
    </recommendedName>
</protein>
<accession>A0A5P2DWH8</accession>
<evidence type="ECO:0000313" key="2">
    <source>
        <dbReference type="Proteomes" id="UP000324101"/>
    </source>
</evidence>
<evidence type="ECO:0008006" key="3">
    <source>
        <dbReference type="Google" id="ProtNLM"/>
    </source>
</evidence>
<gene>
    <name evidence="1" type="ORF">DEJ51_29175</name>
</gene>
<dbReference type="Proteomes" id="UP000324101">
    <property type="component" value="Chromosome"/>
</dbReference>
<sequence length="246" mass="26861">MRKRRSVGARTDRGTWVRIERRGLDRIGVHGGDGTASAEALRGIAKPAWLAGVAWRDAAEPVTWRADETELLPGRPVGGAVAARDPHVSEEWWVSLNASLDALAGQHTSRIATPDTETLTQDLVTGTVHRVFPGVDTAVDDWRPAHADLNWANVTAPGFCLFDWEDWGMAPRGLDAANLWGASLAVPALADRVRRERRDDLESRDGRLMTLFVAAKILGPHADPEDPRLLPARTTAEGLLPGLRTR</sequence>
<reference evidence="1 2" key="1">
    <citation type="submission" date="2018-05" db="EMBL/GenBank/DDBJ databases">
        <title>Streptomyces venezuelae.</title>
        <authorList>
            <person name="Kim W."/>
            <person name="Lee N."/>
            <person name="Cho B.-K."/>
        </authorList>
    </citation>
    <scope>NUCLEOTIDE SEQUENCE [LARGE SCALE GENOMIC DNA]</scope>
    <source>
        <strain evidence="1 2">ATCC 21018</strain>
    </source>
</reference>
<dbReference type="AlphaFoldDB" id="A0A5P2DWH8"/>
<dbReference type="EMBL" id="CP029189">
    <property type="protein sequence ID" value="QES59273.1"/>
    <property type="molecule type" value="Genomic_DNA"/>
</dbReference>
<name>A0A5P2DWH8_STRVZ</name>
<evidence type="ECO:0000313" key="1">
    <source>
        <dbReference type="EMBL" id="QES59273.1"/>
    </source>
</evidence>